<dbReference type="AlphaFoldDB" id="A0A8H9GIK5"/>
<dbReference type="Proteomes" id="UP000655589">
    <property type="component" value="Unassembled WGS sequence"/>
</dbReference>
<dbReference type="Pfam" id="PF13376">
    <property type="entry name" value="OmdA"/>
    <property type="match status" value="1"/>
</dbReference>
<reference evidence="1" key="1">
    <citation type="journal article" date="2014" name="Int. J. Syst. Evol. Microbiol.">
        <title>Complete genome sequence of Corynebacterium casei LMG S-19264T (=DSM 44701T), isolated from a smear-ripened cheese.</title>
        <authorList>
            <consortium name="US DOE Joint Genome Institute (JGI-PGF)"/>
            <person name="Walter F."/>
            <person name="Albersmeier A."/>
            <person name="Kalinowski J."/>
            <person name="Ruckert C."/>
        </authorList>
    </citation>
    <scope>NUCLEOTIDE SEQUENCE</scope>
    <source>
        <strain evidence="1">JCM 3051</strain>
    </source>
</reference>
<evidence type="ECO:0000313" key="1">
    <source>
        <dbReference type="EMBL" id="GGM31580.1"/>
    </source>
</evidence>
<gene>
    <name evidence="1" type="ORF">GCM10010102_28690</name>
</gene>
<comment type="caution">
    <text evidence="1">The sequence shown here is derived from an EMBL/GenBank/DDBJ whole genome shotgun (WGS) entry which is preliminary data.</text>
</comment>
<name>A0A8H9GIK5_9MICO</name>
<evidence type="ECO:0000313" key="2">
    <source>
        <dbReference type="Proteomes" id="UP000655589"/>
    </source>
</evidence>
<evidence type="ECO:0008006" key="3">
    <source>
        <dbReference type="Google" id="ProtNLM"/>
    </source>
</evidence>
<proteinExistence type="predicted"/>
<protein>
    <recommendedName>
        <fullName evidence="3">Bacteriocin resistance YdeI/OmpD-like protein</fullName>
    </recommendedName>
</protein>
<accession>A0A8H9GIK5</accession>
<sequence>MLVPDVAAWRAWLDAHESTSDGVWLILARKGKDAPTALGYDAALEEALCSGWIDAQGRSRDDVTTLQRFCPRRPRGRWSARNVRIVDRLVAEGRMRPRGQEEIDRAKADGRWDVAYEGSANIQVPPDLAEALAASPRAAEMFGILTAQNRYAILLRITGVKRPETRARNIERYVAMLERGETPHPQKRRLEA</sequence>
<keyword evidence="2" id="KW-1185">Reference proteome</keyword>
<reference evidence="1" key="2">
    <citation type="submission" date="2020-09" db="EMBL/GenBank/DDBJ databases">
        <authorList>
            <person name="Sun Q."/>
            <person name="Ohkuma M."/>
        </authorList>
    </citation>
    <scope>NUCLEOTIDE SEQUENCE</scope>
    <source>
        <strain evidence="1">JCM 3051</strain>
    </source>
</reference>
<dbReference type="EMBL" id="BMPT01000011">
    <property type="protein sequence ID" value="GGM31580.1"/>
    <property type="molecule type" value="Genomic_DNA"/>
</dbReference>
<organism evidence="1 2">
    <name type="scientific">Promicromonospora citrea</name>
    <dbReference type="NCBI Taxonomy" id="43677"/>
    <lineage>
        <taxon>Bacteria</taxon>
        <taxon>Bacillati</taxon>
        <taxon>Actinomycetota</taxon>
        <taxon>Actinomycetes</taxon>
        <taxon>Micrococcales</taxon>
        <taxon>Promicromonosporaceae</taxon>
        <taxon>Promicromonospora</taxon>
    </lineage>
</organism>